<dbReference type="Pfam" id="PF00271">
    <property type="entry name" value="Helicase_C"/>
    <property type="match status" value="1"/>
</dbReference>
<evidence type="ECO:0000313" key="5">
    <source>
        <dbReference type="Proteomes" id="UP000321723"/>
    </source>
</evidence>
<accession>A0A511FBD4</accession>
<dbReference type="RefSeq" id="WP_183835118.1">
    <property type="nucleotide sequence ID" value="NZ_BJVQ01000019.1"/>
</dbReference>
<dbReference type="Proteomes" id="UP000321723">
    <property type="component" value="Unassembled WGS sequence"/>
</dbReference>
<dbReference type="InterPro" id="IPR014001">
    <property type="entry name" value="Helicase_ATP-bd"/>
</dbReference>
<dbReference type="GO" id="GO:0031297">
    <property type="term" value="P:replication fork processing"/>
    <property type="evidence" value="ECO:0007669"/>
    <property type="project" value="TreeGrafter"/>
</dbReference>
<reference evidence="3 5" key="1">
    <citation type="submission" date="2019-07" db="EMBL/GenBank/DDBJ databases">
        <title>Whole genome shotgun sequence of Cellulomonas hominis NBRC 16055.</title>
        <authorList>
            <person name="Hosoyama A."/>
            <person name="Uohara A."/>
            <person name="Ohji S."/>
            <person name="Ichikawa N."/>
        </authorList>
    </citation>
    <scope>NUCLEOTIDE SEQUENCE [LARGE SCALE GENOMIC DNA]</scope>
    <source>
        <strain evidence="3 5">NBRC 16055</strain>
    </source>
</reference>
<comment type="caution">
    <text evidence="3">The sequence shown here is derived from an EMBL/GenBank/DDBJ whole genome shotgun (WGS) entry which is preliminary data.</text>
</comment>
<dbReference type="SUPFAM" id="SSF52540">
    <property type="entry name" value="P-loop containing nucleoside triphosphate hydrolases"/>
    <property type="match status" value="2"/>
</dbReference>
<dbReference type="SMART" id="SM00487">
    <property type="entry name" value="DEXDc"/>
    <property type="match status" value="1"/>
</dbReference>
<dbReference type="PANTHER" id="PTHR45766:SF6">
    <property type="entry name" value="SWI_SNF-RELATED MATRIX-ASSOCIATED ACTIN-DEPENDENT REGULATOR OF CHROMATIN SUBFAMILY A-LIKE PROTEIN 1"/>
    <property type="match status" value="1"/>
</dbReference>
<dbReference type="Gene3D" id="3.40.50.10810">
    <property type="entry name" value="Tandem AAA-ATPase domain"/>
    <property type="match status" value="1"/>
</dbReference>
<dbReference type="AlphaFoldDB" id="A0A511FBD4"/>
<dbReference type="InterPro" id="IPR027417">
    <property type="entry name" value="P-loop_NTPase"/>
</dbReference>
<organism evidence="3 5">
    <name type="scientific">Cellulomonas hominis</name>
    <dbReference type="NCBI Taxonomy" id="156981"/>
    <lineage>
        <taxon>Bacteria</taxon>
        <taxon>Bacillati</taxon>
        <taxon>Actinomycetota</taxon>
        <taxon>Actinomycetes</taxon>
        <taxon>Micrococcales</taxon>
        <taxon>Cellulomonadaceae</taxon>
        <taxon>Cellulomonas</taxon>
    </lineage>
</organism>
<dbReference type="GO" id="GO:0006281">
    <property type="term" value="P:DNA repair"/>
    <property type="evidence" value="ECO:0007669"/>
    <property type="project" value="TreeGrafter"/>
</dbReference>
<dbReference type="Proteomes" id="UP000564629">
    <property type="component" value="Unassembled WGS sequence"/>
</dbReference>
<protein>
    <recommendedName>
        <fullName evidence="2">Helicase C-terminal domain-containing protein</fullName>
    </recommendedName>
</protein>
<dbReference type="PROSITE" id="PS51194">
    <property type="entry name" value="HELICASE_CTER"/>
    <property type="match status" value="1"/>
</dbReference>
<dbReference type="PANTHER" id="PTHR45766">
    <property type="entry name" value="DNA ANNEALING HELICASE AND ENDONUCLEASE ZRANB3 FAMILY MEMBER"/>
    <property type="match status" value="1"/>
</dbReference>
<keyword evidence="5" id="KW-1185">Reference proteome</keyword>
<dbReference type="Pfam" id="PF00176">
    <property type="entry name" value="SNF2-rel_dom"/>
    <property type="match status" value="1"/>
</dbReference>
<dbReference type="Gene3D" id="3.40.50.300">
    <property type="entry name" value="P-loop containing nucleotide triphosphate hydrolases"/>
    <property type="match status" value="1"/>
</dbReference>
<evidence type="ECO:0000313" key="3">
    <source>
        <dbReference type="EMBL" id="GEL46579.1"/>
    </source>
</evidence>
<evidence type="ECO:0000313" key="4">
    <source>
        <dbReference type="EMBL" id="MBB5474542.1"/>
    </source>
</evidence>
<dbReference type="EMBL" id="JACHDN010000001">
    <property type="protein sequence ID" value="MBB5474542.1"/>
    <property type="molecule type" value="Genomic_DNA"/>
</dbReference>
<name>A0A511FBD4_9CELL</name>
<reference evidence="4 6" key="2">
    <citation type="submission" date="2020-08" db="EMBL/GenBank/DDBJ databases">
        <title>Sequencing the genomes of 1000 actinobacteria strains.</title>
        <authorList>
            <person name="Klenk H.-P."/>
        </authorList>
    </citation>
    <scope>NUCLEOTIDE SEQUENCE [LARGE SCALE GENOMIC DNA]</scope>
    <source>
        <strain evidence="4 6">DSM 9581</strain>
    </source>
</reference>
<dbReference type="EMBL" id="BJVQ01000019">
    <property type="protein sequence ID" value="GEL46579.1"/>
    <property type="molecule type" value="Genomic_DNA"/>
</dbReference>
<dbReference type="GO" id="GO:0005524">
    <property type="term" value="F:ATP binding"/>
    <property type="evidence" value="ECO:0007669"/>
    <property type="project" value="InterPro"/>
</dbReference>
<evidence type="ECO:0000259" key="2">
    <source>
        <dbReference type="PROSITE" id="PS51194"/>
    </source>
</evidence>
<dbReference type="InterPro" id="IPR038718">
    <property type="entry name" value="SNF2-like_sf"/>
</dbReference>
<keyword evidence="1" id="KW-0378">Hydrolase</keyword>
<dbReference type="GO" id="GO:0016787">
    <property type="term" value="F:hydrolase activity"/>
    <property type="evidence" value="ECO:0007669"/>
    <property type="project" value="UniProtKB-KW"/>
</dbReference>
<gene>
    <name evidence="3" type="ORF">CHO01_16950</name>
    <name evidence="4" type="ORF">HNR08_003278</name>
</gene>
<evidence type="ECO:0000313" key="6">
    <source>
        <dbReference type="Proteomes" id="UP000564629"/>
    </source>
</evidence>
<feature type="domain" description="Helicase C-terminal" evidence="2">
    <location>
        <begin position="548"/>
        <end position="712"/>
    </location>
</feature>
<dbReference type="InterPro" id="IPR001650">
    <property type="entry name" value="Helicase_C-like"/>
</dbReference>
<dbReference type="InterPro" id="IPR049730">
    <property type="entry name" value="SNF2/RAD54-like_C"/>
</dbReference>
<sequence>MSTPTATLSGTRRRPVLVLTFPRYAPVPVAVKFPTYPAPKVSRPGKTKVHRGRPKTLTDWLLKLPGRHFDKPTGSWIVHNPGPDADRVLSELGFQLDLSHGARAGVRALADLATPWIETDPDDPWTTHLYPRFSDAGEHVPLGAEWDRDQLRWLIHTPDMRHVAAAGTSVPRTVLEQGRSLVDGVHRGTLGNSRPDWPMLLGLMPRAPKKTPDGLPPLPAWARRTLYGYQLSGTYAIVGGHAFLCDEPGLGKTIQSIAAHAVAGTRRLLVITPPVALTNWVREIAAYGLAYPDKDPDARPEAGTTVMVSAGRKVREFPDQGVVVVPDSLLASRPELRAKLRDWAPDGITVDESHRHKNWATSRARAVRSVAQAVTGLRVPISGTPMTSNPYQLASQLAISGHLDTIFGGLHQYLTDYCTVDQYGRFSPRKRALEQLNVALSAGVWVRRNASEVYNRDPDGPTMPEVLPPRAKYIDLDATGSALYRAAIVKQHGIVDEWLDSLLQTPYERKAGLAHTPTDEEVRAFAASNIGFISPLRKAAGVAKVPAAIEYITDWIAAQDAARHDRPLLVWCHHNEVATAMRTAIEEAGADVAVIDGATSAGNRGKITADFQAGRYKALVLSMQAAGVGITLTRACDNLFVESDWEPTTLTQARDRTKRIGQTRAITLTTLLASGTLDEHLQRVQRRKAAVLDPVLGGGYDTSVATQETDELASVGGIIAAIVAERVEARSKRSRTTRAAA</sequence>
<dbReference type="InterPro" id="IPR000330">
    <property type="entry name" value="SNF2_N"/>
</dbReference>
<proteinExistence type="predicted"/>
<dbReference type="CDD" id="cd18793">
    <property type="entry name" value="SF2_C_SNF"/>
    <property type="match status" value="1"/>
</dbReference>
<evidence type="ECO:0000256" key="1">
    <source>
        <dbReference type="ARBA" id="ARBA00022801"/>
    </source>
</evidence>
<dbReference type="SMART" id="SM00490">
    <property type="entry name" value="HELICc"/>
    <property type="match status" value="1"/>
</dbReference>